<dbReference type="PANTHER" id="PTHR22803">
    <property type="entry name" value="MANNOSE, PHOSPHOLIPASE, LECTIN RECEPTOR RELATED"/>
    <property type="match status" value="1"/>
</dbReference>
<protein>
    <recommendedName>
        <fullName evidence="2">C-type lectin domain-containing protein</fullName>
    </recommendedName>
</protein>
<evidence type="ECO:0000259" key="2">
    <source>
        <dbReference type="PROSITE" id="PS50041"/>
    </source>
</evidence>
<dbReference type="CDD" id="cd00037">
    <property type="entry name" value="CLECT"/>
    <property type="match status" value="1"/>
</dbReference>
<dbReference type="PROSITE" id="PS50041">
    <property type="entry name" value="C_TYPE_LECTIN_2"/>
    <property type="match status" value="1"/>
</dbReference>
<dbReference type="EMBL" id="MEXH01000019">
    <property type="protein sequence ID" value="OGC92255.1"/>
    <property type="molecule type" value="Genomic_DNA"/>
</dbReference>
<evidence type="ECO:0000256" key="1">
    <source>
        <dbReference type="SAM" id="Phobius"/>
    </source>
</evidence>
<dbReference type="Pfam" id="PF10092">
    <property type="entry name" value="DUF2330"/>
    <property type="match status" value="1"/>
</dbReference>
<dbReference type="SMART" id="SM00034">
    <property type="entry name" value="CLECT"/>
    <property type="match status" value="1"/>
</dbReference>
<name>A0A1F4YE51_9BACT</name>
<proteinExistence type="predicted"/>
<feature type="domain" description="C-type lectin" evidence="2">
    <location>
        <begin position="250"/>
        <end position="349"/>
    </location>
</feature>
<accession>A0A1F4YE51</accession>
<dbReference type="SUPFAM" id="SSF56436">
    <property type="entry name" value="C-type lectin-like"/>
    <property type="match status" value="1"/>
</dbReference>
<dbReference type="AlphaFoldDB" id="A0A1F4YE51"/>
<reference evidence="3 4" key="1">
    <citation type="journal article" date="2016" name="Nat. Commun.">
        <title>Thousands of microbial genomes shed light on interconnected biogeochemical processes in an aquifer system.</title>
        <authorList>
            <person name="Anantharaman K."/>
            <person name="Brown C.T."/>
            <person name="Hug L.A."/>
            <person name="Sharon I."/>
            <person name="Castelle C.J."/>
            <person name="Probst A.J."/>
            <person name="Thomas B.C."/>
            <person name="Singh A."/>
            <person name="Wilkins M.J."/>
            <person name="Karaoz U."/>
            <person name="Brodie E.L."/>
            <person name="Williams K.H."/>
            <person name="Hubbard S.S."/>
            <person name="Banfield J.F."/>
        </authorList>
    </citation>
    <scope>NUCLEOTIDE SEQUENCE [LARGE SCALE GENOMIC DNA]</scope>
</reference>
<dbReference type="InterPro" id="IPR050111">
    <property type="entry name" value="C-type_lectin/snaclec_domain"/>
</dbReference>
<keyword evidence="1" id="KW-0812">Transmembrane</keyword>
<gene>
    <name evidence="3" type="ORF">A2876_01925</name>
</gene>
<keyword evidence="1" id="KW-0472">Membrane</keyword>
<keyword evidence="1" id="KW-1133">Transmembrane helix</keyword>
<evidence type="ECO:0000313" key="4">
    <source>
        <dbReference type="Proteomes" id="UP000178176"/>
    </source>
</evidence>
<dbReference type="Gene3D" id="3.10.100.10">
    <property type="entry name" value="Mannose-Binding Protein A, subunit A"/>
    <property type="match status" value="1"/>
</dbReference>
<dbReference type="Pfam" id="PF00059">
    <property type="entry name" value="Lectin_C"/>
    <property type="match status" value="1"/>
</dbReference>
<dbReference type="InterPro" id="IPR001304">
    <property type="entry name" value="C-type_lectin-like"/>
</dbReference>
<dbReference type="InterPro" id="IPR019283">
    <property type="entry name" value="DUF2330"/>
</dbReference>
<organism evidence="3 4">
    <name type="scientific">Candidatus Amesbacteria bacterium RIFCSPHIGHO2_01_FULL_48_32b</name>
    <dbReference type="NCBI Taxonomy" id="1797253"/>
    <lineage>
        <taxon>Bacteria</taxon>
        <taxon>Candidatus Amesiibacteriota</taxon>
    </lineage>
</organism>
<dbReference type="Proteomes" id="UP000178176">
    <property type="component" value="Unassembled WGS sequence"/>
</dbReference>
<feature type="transmembrane region" description="Helical" evidence="1">
    <location>
        <begin position="480"/>
        <end position="502"/>
    </location>
</feature>
<dbReference type="InterPro" id="IPR016186">
    <property type="entry name" value="C-type_lectin-like/link_sf"/>
</dbReference>
<evidence type="ECO:0000313" key="3">
    <source>
        <dbReference type="EMBL" id="OGC92255.1"/>
    </source>
</evidence>
<sequence>MRKLAGLCAVFLVLAAGVKVRADGMFIPRRPDVKMEGTDQRAVIWHDGKRETLIVSSSYRGSAEDFVWVVPVPSRPEVGAGKDELFTALDDYTRPEEIDSYPQPFGIGGMLGMRVAPYKGEMVNVVETKRVDIYDVTVLEARDSQALADWLSKNGYEYPESGRYLLESYINRGWYFVAAKVREEARGYASNFLREGHATPLRIEFDSVQIVYPLKISGPRATLPTPTPSPTDWVRWGEKWYKKVWTGTSTWSEAAGVCEDLGGTMASVANKKEDDFLIDMCGKGNFCRLGHRNQGGYCTDRFSNWTDGTPFEYQNWDDGEPDFACGEDCLDINQKGKWNNEWCDNHWKYSKFTFCQAAGESKPTTTEDKSDYWQKLMRRLVPTPGGQSESEIVNLLIYVFSDHKQGVPGWNVEYAGYVPAKTIEGLSVEDSGEPWMKSGKKMYVTKLTRRMKPAEMVDDVVMRKVDDDSPVGGGSGGGSWGRVGLILGLPLIAEVAAIVYILRRRSKK</sequence>
<comment type="caution">
    <text evidence="3">The sequence shown here is derived from an EMBL/GenBank/DDBJ whole genome shotgun (WGS) entry which is preliminary data.</text>
</comment>
<dbReference type="InterPro" id="IPR016187">
    <property type="entry name" value="CTDL_fold"/>
</dbReference>